<dbReference type="InterPro" id="IPR006110">
    <property type="entry name" value="Pol_omega/Rpo6/RPB6"/>
</dbReference>
<organism evidence="12 13">
    <name type="scientific">Calditerrivibrio nitroreducens</name>
    <dbReference type="NCBI Taxonomy" id="477976"/>
    <lineage>
        <taxon>Bacteria</taxon>
        <taxon>Pseudomonadati</taxon>
        <taxon>Deferribacterota</taxon>
        <taxon>Deferribacteres</taxon>
        <taxon>Deferribacterales</taxon>
        <taxon>Calditerrivibrionaceae</taxon>
    </lineage>
</organism>
<dbReference type="GO" id="GO:0003899">
    <property type="term" value="F:DNA-directed RNA polymerase activity"/>
    <property type="evidence" value="ECO:0007669"/>
    <property type="project" value="UniProtKB-UniRule"/>
</dbReference>
<evidence type="ECO:0000256" key="4">
    <source>
        <dbReference type="ARBA" id="ARBA00022478"/>
    </source>
</evidence>
<evidence type="ECO:0000256" key="9">
    <source>
        <dbReference type="ARBA" id="ARBA00030998"/>
    </source>
</evidence>
<proteinExistence type="inferred from homology"/>
<reference evidence="12 13" key="1">
    <citation type="submission" date="2018-01" db="EMBL/GenBank/DDBJ databases">
        <title>Metagenomic assembled genomes from two thermal pools in the Uzon Caldera, Kamchatka, Russia.</title>
        <authorList>
            <person name="Wilkins L."/>
            <person name="Ettinger C."/>
        </authorList>
    </citation>
    <scope>NUCLEOTIDE SEQUENCE [LARGE SCALE GENOMIC DNA]</scope>
    <source>
        <strain evidence="12">ZAV-05</strain>
    </source>
</reference>
<keyword evidence="5 11" id="KW-0808">Transferase</keyword>
<dbReference type="Proteomes" id="UP000242881">
    <property type="component" value="Unassembled WGS sequence"/>
</dbReference>
<evidence type="ECO:0000256" key="8">
    <source>
        <dbReference type="ARBA" id="ARBA00029924"/>
    </source>
</evidence>
<evidence type="ECO:0000256" key="10">
    <source>
        <dbReference type="ARBA" id="ARBA00048552"/>
    </source>
</evidence>
<keyword evidence="4 11" id="KW-0240">DNA-directed RNA polymerase</keyword>
<accession>A0A2J6WIQ0</accession>
<dbReference type="Gene3D" id="3.90.940.10">
    <property type="match status" value="1"/>
</dbReference>
<comment type="subunit">
    <text evidence="11">The RNAP catalytic core consists of 2 alpha, 1 beta, 1 beta' and 1 omega subunit. When a sigma factor is associated with the core the holoenzyme is formed, which can initiate transcription.</text>
</comment>
<dbReference type="NCBIfam" id="TIGR00690">
    <property type="entry name" value="rpoZ"/>
    <property type="match status" value="1"/>
</dbReference>
<dbReference type="GO" id="GO:0003677">
    <property type="term" value="F:DNA binding"/>
    <property type="evidence" value="ECO:0007669"/>
    <property type="project" value="UniProtKB-UniRule"/>
</dbReference>
<evidence type="ECO:0000313" key="13">
    <source>
        <dbReference type="Proteomes" id="UP000242881"/>
    </source>
</evidence>
<dbReference type="SUPFAM" id="SSF63562">
    <property type="entry name" value="RPB6/omega subunit-like"/>
    <property type="match status" value="1"/>
</dbReference>
<dbReference type="EC" id="2.7.7.6" evidence="2 11"/>
<evidence type="ECO:0000313" key="12">
    <source>
        <dbReference type="EMBL" id="PMP70240.1"/>
    </source>
</evidence>
<dbReference type="InterPro" id="IPR003716">
    <property type="entry name" value="DNA-dir_RNA_pol_omega"/>
</dbReference>
<evidence type="ECO:0000256" key="5">
    <source>
        <dbReference type="ARBA" id="ARBA00022679"/>
    </source>
</evidence>
<dbReference type="Pfam" id="PF01192">
    <property type="entry name" value="RNA_pol_Rpb6"/>
    <property type="match status" value="1"/>
</dbReference>
<dbReference type="RefSeq" id="WP_424605630.1">
    <property type="nucleotide sequence ID" value="NZ_JBNAVA010000005.1"/>
</dbReference>
<comment type="similarity">
    <text evidence="1 11">Belongs to the RNA polymerase subunit omega family.</text>
</comment>
<evidence type="ECO:0000256" key="7">
    <source>
        <dbReference type="ARBA" id="ARBA00023163"/>
    </source>
</evidence>
<dbReference type="InterPro" id="IPR036161">
    <property type="entry name" value="RPB6/omega-like_sf"/>
</dbReference>
<dbReference type="GO" id="GO:0006351">
    <property type="term" value="P:DNA-templated transcription"/>
    <property type="evidence" value="ECO:0007669"/>
    <property type="project" value="UniProtKB-UniRule"/>
</dbReference>
<comment type="function">
    <text evidence="11">Promotes RNA polymerase assembly. Latches the N- and C-terminal regions of the beta' subunit thereby facilitating its interaction with the beta and alpha subunits.</text>
</comment>
<dbReference type="EMBL" id="PNIN01000056">
    <property type="protein sequence ID" value="PMP70240.1"/>
    <property type="molecule type" value="Genomic_DNA"/>
</dbReference>
<protein>
    <recommendedName>
        <fullName evidence="3 11">DNA-directed RNA polymerase subunit omega</fullName>
        <shortName evidence="11">RNAP omega subunit</shortName>
        <ecNumber evidence="2 11">2.7.7.6</ecNumber>
    </recommendedName>
    <alternativeName>
        <fullName evidence="9 11">RNA polymerase omega subunit</fullName>
    </alternativeName>
    <alternativeName>
        <fullName evidence="8 11">Transcriptase subunit omega</fullName>
    </alternativeName>
</protein>
<dbReference type="AlphaFoldDB" id="A0A2J6WIQ0"/>
<dbReference type="GO" id="GO:0000428">
    <property type="term" value="C:DNA-directed RNA polymerase complex"/>
    <property type="evidence" value="ECO:0007669"/>
    <property type="project" value="UniProtKB-KW"/>
</dbReference>
<evidence type="ECO:0000256" key="3">
    <source>
        <dbReference type="ARBA" id="ARBA00013725"/>
    </source>
</evidence>
<gene>
    <name evidence="11 12" type="primary">rpoZ</name>
    <name evidence="12" type="ORF">C0187_05720</name>
</gene>
<keyword evidence="6 11" id="KW-0548">Nucleotidyltransferase</keyword>
<evidence type="ECO:0000256" key="1">
    <source>
        <dbReference type="ARBA" id="ARBA00006711"/>
    </source>
</evidence>
<evidence type="ECO:0000256" key="2">
    <source>
        <dbReference type="ARBA" id="ARBA00012418"/>
    </source>
</evidence>
<evidence type="ECO:0000256" key="6">
    <source>
        <dbReference type="ARBA" id="ARBA00022695"/>
    </source>
</evidence>
<comment type="caution">
    <text evidence="12">The sequence shown here is derived from an EMBL/GenBank/DDBJ whole genome shotgun (WGS) entry which is preliminary data.</text>
</comment>
<sequence>MAIVDIEKGIKNEFVKSRFRLVLMASQRARELINMKENTLPQQDNKYQKPTTIALVEIVERKIKPVLVNE</sequence>
<comment type="catalytic activity">
    <reaction evidence="10 11">
        <text>RNA(n) + a ribonucleoside 5'-triphosphate = RNA(n+1) + diphosphate</text>
        <dbReference type="Rhea" id="RHEA:21248"/>
        <dbReference type="Rhea" id="RHEA-COMP:14527"/>
        <dbReference type="Rhea" id="RHEA-COMP:17342"/>
        <dbReference type="ChEBI" id="CHEBI:33019"/>
        <dbReference type="ChEBI" id="CHEBI:61557"/>
        <dbReference type="ChEBI" id="CHEBI:140395"/>
        <dbReference type="EC" id="2.7.7.6"/>
    </reaction>
</comment>
<dbReference type="HAMAP" id="MF_00366">
    <property type="entry name" value="RNApol_bact_RpoZ"/>
    <property type="match status" value="1"/>
</dbReference>
<name>A0A2J6WIQ0_9BACT</name>
<keyword evidence="7 11" id="KW-0804">Transcription</keyword>
<evidence type="ECO:0000256" key="11">
    <source>
        <dbReference type="HAMAP-Rule" id="MF_00366"/>
    </source>
</evidence>
<dbReference type="SMART" id="SM01409">
    <property type="entry name" value="RNA_pol_Rpb6"/>
    <property type="match status" value="1"/>
</dbReference>